<keyword evidence="2" id="KW-0949">S-adenosyl-L-methionine</keyword>
<evidence type="ECO:0000256" key="2">
    <source>
        <dbReference type="ARBA" id="ARBA00022691"/>
    </source>
</evidence>
<dbReference type="Proteomes" id="UP000194137">
    <property type="component" value="Chromosome"/>
</dbReference>
<proteinExistence type="predicted"/>
<dbReference type="Pfam" id="PF13282">
    <property type="entry name" value="DUF4070"/>
    <property type="match status" value="1"/>
</dbReference>
<evidence type="ECO:0000313" key="7">
    <source>
        <dbReference type="Proteomes" id="UP000194137"/>
    </source>
</evidence>
<dbReference type="InterPro" id="IPR025274">
    <property type="entry name" value="DUF4070"/>
</dbReference>
<reference evidence="6 7" key="1">
    <citation type="submission" date="2017-05" db="EMBL/GenBank/DDBJ databases">
        <title>Full genome sequence of Pseudorhodoplanes sinuspersici.</title>
        <authorList>
            <person name="Dastgheib S.M.M."/>
            <person name="Shavandi M."/>
            <person name="Tirandaz H."/>
        </authorList>
    </citation>
    <scope>NUCLEOTIDE SEQUENCE [LARGE SCALE GENOMIC DNA]</scope>
    <source>
        <strain evidence="6 7">RIPI110</strain>
    </source>
</reference>
<dbReference type="SFLD" id="SFLDG01123">
    <property type="entry name" value="methyltransferase_(Class_B)"/>
    <property type="match status" value="1"/>
</dbReference>
<keyword evidence="3" id="KW-0479">Metal-binding</keyword>
<dbReference type="STRING" id="1235591.CAK95_26750"/>
<dbReference type="CDD" id="cd01335">
    <property type="entry name" value="Radical_SAM"/>
    <property type="match status" value="1"/>
</dbReference>
<dbReference type="SFLD" id="SFLDS00029">
    <property type="entry name" value="Radical_SAM"/>
    <property type="match status" value="1"/>
</dbReference>
<dbReference type="SFLD" id="SFLDG01082">
    <property type="entry name" value="B12-binding_domain_containing"/>
    <property type="match status" value="1"/>
</dbReference>
<organism evidence="6 7">
    <name type="scientific">Pseudorhodoplanes sinuspersici</name>
    <dbReference type="NCBI Taxonomy" id="1235591"/>
    <lineage>
        <taxon>Bacteria</taxon>
        <taxon>Pseudomonadati</taxon>
        <taxon>Pseudomonadota</taxon>
        <taxon>Alphaproteobacteria</taxon>
        <taxon>Hyphomicrobiales</taxon>
        <taxon>Pseudorhodoplanes</taxon>
    </lineage>
</organism>
<dbReference type="InterPro" id="IPR023404">
    <property type="entry name" value="rSAM_horseshoe"/>
</dbReference>
<evidence type="ECO:0000313" key="6">
    <source>
        <dbReference type="EMBL" id="ARQ02297.1"/>
    </source>
</evidence>
<dbReference type="AlphaFoldDB" id="A0A1W6ZY23"/>
<dbReference type="OrthoDB" id="9801424at2"/>
<evidence type="ECO:0000256" key="1">
    <source>
        <dbReference type="ARBA" id="ARBA00001966"/>
    </source>
</evidence>
<dbReference type="Gene3D" id="3.40.50.280">
    <property type="entry name" value="Cobalamin-binding domain"/>
    <property type="match status" value="1"/>
</dbReference>
<dbReference type="InterPro" id="IPR051198">
    <property type="entry name" value="BchE-like"/>
</dbReference>
<dbReference type="PROSITE" id="PS51918">
    <property type="entry name" value="RADICAL_SAM"/>
    <property type="match status" value="1"/>
</dbReference>
<gene>
    <name evidence="6" type="ORF">CAK95_26750</name>
</gene>
<dbReference type="EMBL" id="CP021112">
    <property type="protein sequence ID" value="ARQ02297.1"/>
    <property type="molecule type" value="Genomic_DNA"/>
</dbReference>
<dbReference type="GO" id="GO:0051536">
    <property type="term" value="F:iron-sulfur cluster binding"/>
    <property type="evidence" value="ECO:0007669"/>
    <property type="project" value="UniProtKB-KW"/>
</dbReference>
<dbReference type="InterPro" id="IPR034530">
    <property type="entry name" value="HpnP-like"/>
</dbReference>
<dbReference type="GO" id="GO:0046872">
    <property type="term" value="F:metal ion binding"/>
    <property type="evidence" value="ECO:0007669"/>
    <property type="project" value="UniProtKB-KW"/>
</dbReference>
<dbReference type="GO" id="GO:0005829">
    <property type="term" value="C:cytosol"/>
    <property type="evidence" value="ECO:0007669"/>
    <property type="project" value="TreeGrafter"/>
</dbReference>
<dbReference type="Pfam" id="PF04055">
    <property type="entry name" value="Radical_SAM"/>
    <property type="match status" value="1"/>
</dbReference>
<keyword evidence="7" id="KW-1185">Reference proteome</keyword>
<dbReference type="KEGG" id="psin:CAK95_26750"/>
<dbReference type="InterPro" id="IPR058240">
    <property type="entry name" value="rSAM_sf"/>
</dbReference>
<keyword evidence="4" id="KW-0408">Iron</keyword>
<sequence length="539" mass="60806">MTINVLMVFPKFNPNSFWSMPDACDVWGAKCVAPPLGLITVAALLPPDWRVRLVDCNARNLTDDDIDWADMVMTGGMLPQQIDALKVIDRCQERGKTVVVGGPDATSSPEIYDRADMLVLGEAEGVIDRFIEAWIGGARSGVFEAEKFKVDVTRTPIPRFDLLNPKDYLYLGIQFSRGCPFNCEFCDIIELYGRVPRSKTNAQMLAELEALYQRGYRGHVDFVDDNLVGNKKALKIFLPALIQWQQERGYPFRFSTEASINLADDTQLLHLMSQANFFAIFVGIESSDTETLVSTQKKQNTRRSIADSIHRIYGAGMFVTAGFIVGFDTEKDNVATQMIACIEATSIPWCMVGLLTALPNTQLTRRLEKEGRFFGANWSGEGDQCTGGLNFTTLRPRREIWGDYRAVLETVYEPAAFFERVRRVGRAMRRPALSGPQTAVPQRKSKLAALRGRLKDYRALGRVMWRMTVRRPDLRRHFWRTFLDCAKANPAALDFVVMLMVVYLHLGTFAQSVIAELDRKIERDRLEAEPAASKTLQIA</sequence>
<dbReference type="SUPFAM" id="SSF102114">
    <property type="entry name" value="Radical SAM enzymes"/>
    <property type="match status" value="1"/>
</dbReference>
<dbReference type="InterPro" id="IPR034466">
    <property type="entry name" value="Methyltransferase_Class_B"/>
</dbReference>
<evidence type="ECO:0000256" key="5">
    <source>
        <dbReference type="ARBA" id="ARBA00023014"/>
    </source>
</evidence>
<dbReference type="SFLD" id="SFLDF00303">
    <property type="entry name" value="hopanoid_C2-methyltransferase"/>
    <property type="match status" value="1"/>
</dbReference>
<evidence type="ECO:0000256" key="3">
    <source>
        <dbReference type="ARBA" id="ARBA00022723"/>
    </source>
</evidence>
<comment type="cofactor">
    <cofactor evidence="1">
        <name>[4Fe-4S] cluster</name>
        <dbReference type="ChEBI" id="CHEBI:49883"/>
    </cofactor>
</comment>
<dbReference type="PANTHER" id="PTHR43409">
    <property type="entry name" value="ANAEROBIC MAGNESIUM-PROTOPORPHYRIN IX MONOMETHYL ESTER CYCLASE-RELATED"/>
    <property type="match status" value="1"/>
</dbReference>
<evidence type="ECO:0000256" key="4">
    <source>
        <dbReference type="ARBA" id="ARBA00023004"/>
    </source>
</evidence>
<dbReference type="SMART" id="SM00729">
    <property type="entry name" value="Elp3"/>
    <property type="match status" value="1"/>
</dbReference>
<keyword evidence="5" id="KW-0411">Iron-sulfur</keyword>
<protein>
    <submittedName>
        <fullName evidence="6">B12-binding domain-containing radical SAM protein</fullName>
    </submittedName>
</protein>
<dbReference type="GO" id="GO:0003824">
    <property type="term" value="F:catalytic activity"/>
    <property type="evidence" value="ECO:0007669"/>
    <property type="project" value="InterPro"/>
</dbReference>
<name>A0A1W6ZY23_9HYPH</name>
<dbReference type="RefSeq" id="WP_086090728.1">
    <property type="nucleotide sequence ID" value="NZ_CP021112.1"/>
</dbReference>
<dbReference type="InterPro" id="IPR007197">
    <property type="entry name" value="rSAM"/>
</dbReference>
<dbReference type="Gene3D" id="3.80.30.20">
    <property type="entry name" value="tm_1862 like domain"/>
    <property type="match status" value="1"/>
</dbReference>
<dbReference type="InterPro" id="IPR006638">
    <property type="entry name" value="Elp3/MiaA/NifB-like_rSAM"/>
</dbReference>
<dbReference type="PANTHER" id="PTHR43409:SF3">
    <property type="entry name" value="HYPOTHETICAL METHYLTRANSFERASE"/>
    <property type="match status" value="1"/>
</dbReference>
<accession>A0A1W6ZY23</accession>